<dbReference type="PANTHER" id="PTHR12558:SF13">
    <property type="entry name" value="CELL DIVISION CYCLE PROTEIN 27 HOMOLOG"/>
    <property type="match status" value="1"/>
</dbReference>
<dbReference type="PANTHER" id="PTHR12558">
    <property type="entry name" value="CELL DIVISION CYCLE 16,23,27"/>
    <property type="match status" value="1"/>
</dbReference>
<feature type="repeat" description="TPR" evidence="3">
    <location>
        <begin position="369"/>
        <end position="402"/>
    </location>
</feature>
<proteinExistence type="inferred from homology"/>
<dbReference type="GO" id="GO:0051301">
    <property type="term" value="P:cell division"/>
    <property type="evidence" value="ECO:0007669"/>
    <property type="project" value="TreeGrafter"/>
</dbReference>
<evidence type="ECO:0000256" key="1">
    <source>
        <dbReference type="ARBA" id="ARBA00022803"/>
    </source>
</evidence>
<comment type="similarity">
    <text evidence="2">Belongs to the APC3/CDC27 family.</text>
</comment>
<evidence type="ECO:0000313" key="4">
    <source>
        <dbReference type="EMBL" id="CAJ2500287.1"/>
    </source>
</evidence>
<dbReference type="AlphaFoldDB" id="A0AAI8V8Z5"/>
<dbReference type="Pfam" id="PF13424">
    <property type="entry name" value="TPR_12"/>
    <property type="match status" value="1"/>
</dbReference>
<gene>
    <name evidence="4" type="ORF">KHLLAP_LOCUS755</name>
</gene>
<dbReference type="InterPro" id="IPR019734">
    <property type="entry name" value="TPR_rpt"/>
</dbReference>
<sequence>MDQPPLDNVISHSVLIRVFEGVAVATKTGEAKKDLIVRFIHSREAPSRDVGSISEPSSPPCQGLSFLDWKAALSAGLDGDLRHLANITLAISFLREACRHNDAATPEDITQCWALIKAAMTSTELSGGRLTASRSAQGFLSVPLCSLIRDGNIDELFRLHVWLPDGNRGNPDLTLHSHQPFAESWVLAGEGTDHSYSVEPASDDEATHAEYALEWSDGASQSAAYKTQQKYSVIKNTGKLFRARHTASAPHTRNMTYSIPAAAFHRSQVAPDAFHATLFYFDARRGFVKDAGVLGPKNGDSFSQLREVAGTTPSALARMVDAVRAWGVLVEEGQKHAHRTDYEAALHCFARALTMCGSDSFPNPAGSRAIVLGELGNTYRRIGRYDEAIAFLEEAIQEMKPGLSQVELAGELGVIYRHMNRLGDASDAFEKQYVTAKHLEFDRETCRAVGNLGMVNYQLSNFDLATQQLLERVRRAQQLMEAIHPPRSNEDDRWLKKFNTWESIGLSRLSLCYYSQDRKQEAIETSRAALTIANASEDSTLKAMSRFFHGRALLLNGQQAEALGFFNDDAQGTCTPAIAFCKEPSDENRGYLRELVKANAKFDLVDDQSYTALDHAVFNGDKETEMIVLEGLANNNMGYRELFQEKIRAVLLRGKGDTLRDIREAYVRELSANQAKRNMFDALKVMRYIDFAEFGKLPRSSDGLAHEYAAMSHNMPVTYIVFFSYRWINRAPRARSPDDEHHTQYRRMIGAVEDFLLSHPSVDRTTLGIWMDFACVNQDNPDAGVAALPMIITQCDAIITLADDQYYERGWCCVEAIMAQTLRKSYGLHLWYEQVRDDHDRNGKWILKRAPEREDLGLENKLLTYKEDRPKVLFLERQSKLLG</sequence>
<keyword evidence="1 3" id="KW-0802">TPR repeat</keyword>
<protein>
    <submittedName>
        <fullName evidence="4">Uu.00g031400.m01.CDS01</fullName>
    </submittedName>
</protein>
<reference evidence="4" key="1">
    <citation type="submission" date="2023-10" db="EMBL/GenBank/DDBJ databases">
        <authorList>
            <person name="Hackl T."/>
        </authorList>
    </citation>
    <scope>NUCLEOTIDE SEQUENCE</scope>
</reference>
<dbReference type="InterPro" id="IPR011990">
    <property type="entry name" value="TPR-like_helical_dom_sf"/>
</dbReference>
<dbReference type="Gene3D" id="1.25.40.10">
    <property type="entry name" value="Tetratricopeptide repeat domain"/>
    <property type="match status" value="1"/>
</dbReference>
<accession>A0AAI8V8Z5</accession>
<keyword evidence="5" id="KW-1185">Reference proteome</keyword>
<evidence type="ECO:0000313" key="5">
    <source>
        <dbReference type="Proteomes" id="UP001295740"/>
    </source>
</evidence>
<name>A0AAI8V8Z5_9PEZI</name>
<evidence type="ECO:0000256" key="3">
    <source>
        <dbReference type="PROSITE-ProRule" id="PRU00339"/>
    </source>
</evidence>
<dbReference type="SUPFAM" id="SSF48452">
    <property type="entry name" value="TPR-like"/>
    <property type="match status" value="1"/>
</dbReference>
<dbReference type="SMART" id="SM00028">
    <property type="entry name" value="TPR"/>
    <property type="match status" value="5"/>
</dbReference>
<dbReference type="GO" id="GO:0005680">
    <property type="term" value="C:anaphase-promoting complex"/>
    <property type="evidence" value="ECO:0007669"/>
    <property type="project" value="UniProtKB-ARBA"/>
</dbReference>
<dbReference type="Proteomes" id="UP001295740">
    <property type="component" value="Unassembled WGS sequence"/>
</dbReference>
<organism evidence="4 5">
    <name type="scientific">Anthostomella pinea</name>
    <dbReference type="NCBI Taxonomy" id="933095"/>
    <lineage>
        <taxon>Eukaryota</taxon>
        <taxon>Fungi</taxon>
        <taxon>Dikarya</taxon>
        <taxon>Ascomycota</taxon>
        <taxon>Pezizomycotina</taxon>
        <taxon>Sordariomycetes</taxon>
        <taxon>Xylariomycetidae</taxon>
        <taxon>Xylariales</taxon>
        <taxon>Xylariaceae</taxon>
        <taxon>Anthostomella</taxon>
    </lineage>
</organism>
<evidence type="ECO:0000256" key="2">
    <source>
        <dbReference type="ARBA" id="ARBA00038210"/>
    </source>
</evidence>
<comment type="caution">
    <text evidence="4">The sequence shown here is derived from an EMBL/GenBank/DDBJ whole genome shotgun (WGS) entry which is preliminary data.</text>
</comment>
<dbReference type="PROSITE" id="PS50005">
    <property type="entry name" value="TPR"/>
    <property type="match status" value="1"/>
</dbReference>
<dbReference type="EMBL" id="CAUWAG010000003">
    <property type="protein sequence ID" value="CAJ2500287.1"/>
    <property type="molecule type" value="Genomic_DNA"/>
</dbReference>